<gene>
    <name evidence="7" type="ORF">EHS15_09440</name>
</gene>
<evidence type="ECO:0000313" key="7">
    <source>
        <dbReference type="EMBL" id="TGN19314.1"/>
    </source>
</evidence>
<dbReference type="PROSITE" id="PS51935">
    <property type="entry name" value="NLPC_P60"/>
    <property type="match status" value="1"/>
</dbReference>
<protein>
    <submittedName>
        <fullName evidence="7">NlpC/P60 family protein</fullName>
    </submittedName>
</protein>
<evidence type="ECO:0000256" key="4">
    <source>
        <dbReference type="ARBA" id="ARBA00022801"/>
    </source>
</evidence>
<keyword evidence="2" id="KW-0645">Protease</keyword>
<reference evidence="7" key="1">
    <citation type="journal article" date="2019" name="PLoS Negl. Trop. Dis.">
        <title>Revisiting the worldwide diversity of Leptospira species in the environment.</title>
        <authorList>
            <person name="Vincent A.T."/>
            <person name="Schiettekatte O."/>
            <person name="Bourhy P."/>
            <person name="Veyrier F.J."/>
            <person name="Picardeau M."/>
        </authorList>
    </citation>
    <scope>NUCLEOTIDE SEQUENCE [LARGE SCALE GENOMIC DNA]</scope>
    <source>
        <strain evidence="7">201300427</strain>
    </source>
</reference>
<dbReference type="InterPro" id="IPR038765">
    <property type="entry name" value="Papain-like_cys_pep_sf"/>
</dbReference>
<evidence type="ECO:0000259" key="6">
    <source>
        <dbReference type="PROSITE" id="PS51935"/>
    </source>
</evidence>
<organism evidence="7 8">
    <name type="scientific">Leptospira idonii</name>
    <dbReference type="NCBI Taxonomy" id="1193500"/>
    <lineage>
        <taxon>Bacteria</taxon>
        <taxon>Pseudomonadati</taxon>
        <taxon>Spirochaetota</taxon>
        <taxon>Spirochaetia</taxon>
        <taxon>Leptospirales</taxon>
        <taxon>Leptospiraceae</taxon>
        <taxon>Leptospira</taxon>
    </lineage>
</organism>
<feature type="domain" description="NlpC/P60" evidence="6">
    <location>
        <begin position="289"/>
        <end position="417"/>
    </location>
</feature>
<keyword evidence="8" id="KW-1185">Reference proteome</keyword>
<dbReference type="SUPFAM" id="SSF54001">
    <property type="entry name" value="Cysteine proteinases"/>
    <property type="match status" value="1"/>
</dbReference>
<dbReference type="Proteomes" id="UP000298058">
    <property type="component" value="Unassembled WGS sequence"/>
</dbReference>
<dbReference type="Gene3D" id="3.90.1720.10">
    <property type="entry name" value="endopeptidase domain like (from Nostoc punctiforme)"/>
    <property type="match status" value="1"/>
</dbReference>
<dbReference type="AlphaFoldDB" id="A0A4R9LY81"/>
<dbReference type="GO" id="GO:0006508">
    <property type="term" value="P:proteolysis"/>
    <property type="evidence" value="ECO:0007669"/>
    <property type="project" value="UniProtKB-KW"/>
</dbReference>
<evidence type="ECO:0000256" key="2">
    <source>
        <dbReference type="ARBA" id="ARBA00022670"/>
    </source>
</evidence>
<sequence>MILQKTKIQSIALYLLFSLTPLWSQDLVNLLNNDYSKQESLLIQNEVRKRLGSKSDVSLVREVTKKLLPWAMMEGLSPEEFTNSLVRMVANEEAGIPFESGEDLLPLAPKFVGNETDFLYTSKFFKEAEEAELPVALRDSLVAGSQKKKWEGASLLLGGRLLILSRREKIESESYNNLLLSGIPPKTGSLSDAKLKSLISSLTSDFKSESGKKNLVLLQKDFFELRASKGKNITKQMLVSSRNIDSKLSEIGALEVRERPKLQLSPEDLGITNPVEPNSVENQTGDWRYLSRENYKKVVAGWIGTKYLYGGSSKSGTDCSGFTKSVLTDASVAVPAKIIPRSARDQAQMGAFIPRNSLYEGDLIFFSASPNQTKITHVGISMGKDQFAHASTTRGVVVQSLDEKWWKERYTTSRRIFLKVK</sequence>
<dbReference type="EMBL" id="RQHW01000032">
    <property type="protein sequence ID" value="TGN19314.1"/>
    <property type="molecule type" value="Genomic_DNA"/>
</dbReference>
<proteinExistence type="inferred from homology"/>
<keyword evidence="3" id="KW-0732">Signal</keyword>
<dbReference type="PANTHER" id="PTHR47360">
    <property type="entry name" value="MUREIN DD-ENDOPEPTIDASE MEPS/MUREIN LD-CARBOXYPEPTIDASE"/>
    <property type="match status" value="1"/>
</dbReference>
<evidence type="ECO:0000256" key="5">
    <source>
        <dbReference type="ARBA" id="ARBA00022807"/>
    </source>
</evidence>
<dbReference type="InterPro" id="IPR000064">
    <property type="entry name" value="NLP_P60_dom"/>
</dbReference>
<comment type="caution">
    <text evidence="7">The sequence shown here is derived from an EMBL/GenBank/DDBJ whole genome shotgun (WGS) entry which is preliminary data.</text>
</comment>
<dbReference type="Pfam" id="PF00877">
    <property type="entry name" value="NLPC_P60"/>
    <property type="match status" value="1"/>
</dbReference>
<evidence type="ECO:0000256" key="1">
    <source>
        <dbReference type="ARBA" id="ARBA00007074"/>
    </source>
</evidence>
<dbReference type="PANTHER" id="PTHR47360:SF1">
    <property type="entry name" value="ENDOPEPTIDASE NLPC-RELATED"/>
    <property type="match status" value="1"/>
</dbReference>
<keyword evidence="5" id="KW-0788">Thiol protease</keyword>
<evidence type="ECO:0000313" key="8">
    <source>
        <dbReference type="Proteomes" id="UP000298058"/>
    </source>
</evidence>
<accession>A0A4R9LY81</accession>
<dbReference type="InterPro" id="IPR052062">
    <property type="entry name" value="Murein_DD/LD_carboxypeptidase"/>
</dbReference>
<name>A0A4R9LY81_9LEPT</name>
<dbReference type="RefSeq" id="WP_135760320.1">
    <property type="nucleotide sequence ID" value="NZ_RQHW01000032.1"/>
</dbReference>
<comment type="similarity">
    <text evidence="1">Belongs to the peptidase C40 family.</text>
</comment>
<keyword evidence="4" id="KW-0378">Hydrolase</keyword>
<dbReference type="OrthoDB" id="9813368at2"/>
<evidence type="ECO:0000256" key="3">
    <source>
        <dbReference type="ARBA" id="ARBA00022729"/>
    </source>
</evidence>
<dbReference type="GO" id="GO:0008234">
    <property type="term" value="F:cysteine-type peptidase activity"/>
    <property type="evidence" value="ECO:0007669"/>
    <property type="project" value="UniProtKB-KW"/>
</dbReference>